<dbReference type="OrthoDB" id="6537702at2759"/>
<evidence type="ECO:0000256" key="3">
    <source>
        <dbReference type="ARBA" id="ARBA00022771"/>
    </source>
</evidence>
<dbReference type="GO" id="GO:0008270">
    <property type="term" value="F:zinc ion binding"/>
    <property type="evidence" value="ECO:0007669"/>
    <property type="project" value="UniProtKB-KW"/>
</dbReference>
<protein>
    <recommendedName>
        <fullName evidence="7">C2H2-type domain-containing protein</fullName>
    </recommendedName>
</protein>
<keyword evidence="9" id="KW-1185">Reference proteome</keyword>
<organism evidence="8">
    <name type="scientific">Medioppia subpectinata</name>
    <dbReference type="NCBI Taxonomy" id="1979941"/>
    <lineage>
        <taxon>Eukaryota</taxon>
        <taxon>Metazoa</taxon>
        <taxon>Ecdysozoa</taxon>
        <taxon>Arthropoda</taxon>
        <taxon>Chelicerata</taxon>
        <taxon>Arachnida</taxon>
        <taxon>Acari</taxon>
        <taxon>Acariformes</taxon>
        <taxon>Sarcoptiformes</taxon>
        <taxon>Oribatida</taxon>
        <taxon>Brachypylina</taxon>
        <taxon>Oppioidea</taxon>
        <taxon>Oppiidae</taxon>
        <taxon>Medioppia</taxon>
    </lineage>
</organism>
<evidence type="ECO:0000313" key="8">
    <source>
        <dbReference type="EMBL" id="CAD7633530.1"/>
    </source>
</evidence>
<evidence type="ECO:0000313" key="9">
    <source>
        <dbReference type="Proteomes" id="UP000759131"/>
    </source>
</evidence>
<dbReference type="Pfam" id="PF00096">
    <property type="entry name" value="zf-C2H2"/>
    <property type="match status" value="3"/>
</dbReference>
<evidence type="ECO:0000256" key="2">
    <source>
        <dbReference type="ARBA" id="ARBA00022737"/>
    </source>
</evidence>
<accession>A0A7R9L444</accession>
<sequence length="251" mass="30234">MKIFTYNTNLIRHKNNIHLNVKFVCDFNECNKSFKRNDNLLVHKNTVHSNVDKKQIFIHCFWPKCQYKTLDKSNLNRHQLNHSNNTIQLKQHKNVSHLNVRFICDFNECHKSFTLKDSLIKHKSYVHLNERKFKCNENNCGKKFNTKYNLINHMRLHSGNKPYVCDFNECYKSFTTKYHLFEHKSCVHLNEKRFKCNEENCGQKFNYKSVLNLHKRIHLGEKPFVCDINNCNKAIKPSSLWHHKNRFHLNI</sequence>
<dbReference type="SUPFAM" id="SSF57667">
    <property type="entry name" value="beta-beta-alpha zinc fingers"/>
    <property type="match status" value="4"/>
</dbReference>
<feature type="domain" description="C2H2-type" evidence="7">
    <location>
        <begin position="163"/>
        <end position="193"/>
    </location>
</feature>
<keyword evidence="2" id="KW-0677">Repeat</keyword>
<keyword evidence="4" id="KW-0862">Zinc</keyword>
<feature type="domain" description="C2H2-type" evidence="7">
    <location>
        <begin position="102"/>
        <end position="132"/>
    </location>
</feature>
<dbReference type="PANTHER" id="PTHR23235:SF142">
    <property type="entry name" value="ZINC FINGER PROTEIN 384"/>
    <property type="match status" value="1"/>
</dbReference>
<evidence type="ECO:0000256" key="5">
    <source>
        <dbReference type="ARBA" id="ARBA00023242"/>
    </source>
</evidence>
<evidence type="ECO:0000256" key="6">
    <source>
        <dbReference type="PROSITE-ProRule" id="PRU00042"/>
    </source>
</evidence>
<dbReference type="Pfam" id="PF23561">
    <property type="entry name" value="zf-C2H2_15"/>
    <property type="match status" value="1"/>
</dbReference>
<dbReference type="FunFam" id="3.30.160.60:FF:000072">
    <property type="entry name" value="zinc finger protein 143 isoform X1"/>
    <property type="match status" value="1"/>
</dbReference>
<dbReference type="EMBL" id="CAJPIZ010012899">
    <property type="protein sequence ID" value="CAG2113960.1"/>
    <property type="molecule type" value="Genomic_DNA"/>
</dbReference>
<dbReference type="InterPro" id="IPR013087">
    <property type="entry name" value="Znf_C2H2_type"/>
</dbReference>
<dbReference type="GO" id="GO:0000978">
    <property type="term" value="F:RNA polymerase II cis-regulatory region sequence-specific DNA binding"/>
    <property type="evidence" value="ECO:0007669"/>
    <property type="project" value="TreeGrafter"/>
</dbReference>
<dbReference type="InterPro" id="IPR056436">
    <property type="entry name" value="Znf-C2H2_ZIC1-5/GLI1-3-like"/>
</dbReference>
<feature type="domain" description="C2H2-type" evidence="7">
    <location>
        <begin position="23"/>
        <end position="53"/>
    </location>
</feature>
<keyword evidence="1" id="KW-0479">Metal-binding</keyword>
<dbReference type="FunFam" id="3.30.160.60:FF:000303">
    <property type="entry name" value="Zinc finger protein 41"/>
    <property type="match status" value="1"/>
</dbReference>
<dbReference type="InterPro" id="IPR036236">
    <property type="entry name" value="Znf_C2H2_sf"/>
</dbReference>
<gene>
    <name evidence="8" type="ORF">OSB1V03_LOCUS13927</name>
</gene>
<dbReference type="PROSITE" id="PS00028">
    <property type="entry name" value="ZINC_FINGER_C2H2_1"/>
    <property type="match status" value="5"/>
</dbReference>
<name>A0A7R9L444_9ACAR</name>
<feature type="domain" description="C2H2-type" evidence="7">
    <location>
        <begin position="133"/>
        <end position="162"/>
    </location>
</feature>
<dbReference type="PROSITE" id="PS50157">
    <property type="entry name" value="ZINC_FINGER_C2H2_2"/>
    <property type="match status" value="5"/>
</dbReference>
<keyword evidence="5" id="KW-0539">Nucleus</keyword>
<keyword evidence="3 6" id="KW-0863">Zinc-finger</keyword>
<dbReference type="EMBL" id="OC867474">
    <property type="protein sequence ID" value="CAD7633530.1"/>
    <property type="molecule type" value="Genomic_DNA"/>
</dbReference>
<evidence type="ECO:0000259" key="7">
    <source>
        <dbReference type="PROSITE" id="PS50157"/>
    </source>
</evidence>
<evidence type="ECO:0000256" key="4">
    <source>
        <dbReference type="ARBA" id="ARBA00022833"/>
    </source>
</evidence>
<feature type="domain" description="C2H2-type" evidence="7">
    <location>
        <begin position="194"/>
        <end position="223"/>
    </location>
</feature>
<dbReference type="PANTHER" id="PTHR23235">
    <property type="entry name" value="KRUEPPEL-LIKE TRANSCRIPTION FACTOR"/>
    <property type="match status" value="1"/>
</dbReference>
<evidence type="ECO:0000256" key="1">
    <source>
        <dbReference type="ARBA" id="ARBA00022723"/>
    </source>
</evidence>
<dbReference type="Proteomes" id="UP000759131">
    <property type="component" value="Unassembled WGS sequence"/>
</dbReference>
<dbReference type="Gene3D" id="3.30.160.60">
    <property type="entry name" value="Classic Zinc Finger"/>
    <property type="match status" value="5"/>
</dbReference>
<dbReference type="AlphaFoldDB" id="A0A7R9L444"/>
<dbReference type="GO" id="GO:0000981">
    <property type="term" value="F:DNA-binding transcription factor activity, RNA polymerase II-specific"/>
    <property type="evidence" value="ECO:0007669"/>
    <property type="project" value="TreeGrafter"/>
</dbReference>
<reference evidence="8" key="1">
    <citation type="submission" date="2020-11" db="EMBL/GenBank/DDBJ databases">
        <authorList>
            <person name="Tran Van P."/>
        </authorList>
    </citation>
    <scope>NUCLEOTIDE SEQUENCE</scope>
</reference>
<dbReference type="SMART" id="SM00355">
    <property type="entry name" value="ZnF_C2H2"/>
    <property type="match status" value="7"/>
</dbReference>
<proteinExistence type="predicted"/>